<evidence type="ECO:0000313" key="2">
    <source>
        <dbReference type="Proteomes" id="UP001143856"/>
    </source>
</evidence>
<reference evidence="1" key="1">
    <citation type="submission" date="2022-10" db="EMBL/GenBank/DDBJ databases">
        <title>Genome Sequence of Xylaria curta.</title>
        <authorList>
            <person name="Buettner E."/>
        </authorList>
    </citation>
    <scope>NUCLEOTIDE SEQUENCE</scope>
    <source>
        <strain evidence="1">Babe10</strain>
    </source>
</reference>
<gene>
    <name evidence="1" type="ORF">NUW58_g214</name>
</gene>
<sequence>MSQDPVQPVLGAVKRRFGPYDIQKFGKLLQASVGAADIGKVHVDCKFLFKKSQWGTLDDQKAGIIYLDLTFSQPGDCRLSSATIEVTLDDEDKHLPQKSLSVGATSPVQIRTYGPREMLGSPRYQAVETRNNLSPEVEIGSIAGVGGIGHESVKKMVREHWWKFHGHLVAPGQTRPGIYKVLQWHVTENELQPQPLHSNTVHTAFSFVHDCQPFFMHVKIEGKLRRKTSHIWHKVKSKAKHLKFSQSSLYTTTLISFKSSDTFVKPLDDIEKCLDQDMKNHNMIQLSVLPEVQGPAAFESQPLASIQQPLIESPGDELQILEEEEDPEAPTIDELMSHSSKLELPPPTPTPDVSTSVPYKDTQGESQGEETPRPNDLQRQLQHY</sequence>
<proteinExistence type="predicted"/>
<evidence type="ECO:0000313" key="1">
    <source>
        <dbReference type="EMBL" id="KAJ2998775.1"/>
    </source>
</evidence>
<name>A0ACC1PS32_9PEZI</name>
<protein>
    <submittedName>
        <fullName evidence="1">Uncharacterized protein</fullName>
    </submittedName>
</protein>
<dbReference type="Proteomes" id="UP001143856">
    <property type="component" value="Unassembled WGS sequence"/>
</dbReference>
<comment type="caution">
    <text evidence="1">The sequence shown here is derived from an EMBL/GenBank/DDBJ whole genome shotgun (WGS) entry which is preliminary data.</text>
</comment>
<organism evidence="1 2">
    <name type="scientific">Xylaria curta</name>
    <dbReference type="NCBI Taxonomy" id="42375"/>
    <lineage>
        <taxon>Eukaryota</taxon>
        <taxon>Fungi</taxon>
        <taxon>Dikarya</taxon>
        <taxon>Ascomycota</taxon>
        <taxon>Pezizomycotina</taxon>
        <taxon>Sordariomycetes</taxon>
        <taxon>Xylariomycetidae</taxon>
        <taxon>Xylariales</taxon>
        <taxon>Xylariaceae</taxon>
        <taxon>Xylaria</taxon>
    </lineage>
</organism>
<accession>A0ACC1PS32</accession>
<dbReference type="EMBL" id="JAPDGR010000017">
    <property type="protein sequence ID" value="KAJ2998775.1"/>
    <property type="molecule type" value="Genomic_DNA"/>
</dbReference>
<keyword evidence="2" id="KW-1185">Reference proteome</keyword>